<keyword evidence="1" id="KW-0732">Signal</keyword>
<evidence type="ECO:0000313" key="3">
    <source>
        <dbReference type="Proteomes" id="UP000285517"/>
    </source>
</evidence>
<dbReference type="EMBL" id="CP034951">
    <property type="protein sequence ID" value="QAA82145.1"/>
    <property type="molecule type" value="Genomic_DNA"/>
</dbReference>
<dbReference type="RefSeq" id="WP_128250518.1">
    <property type="nucleotide sequence ID" value="NZ_CP034951.1"/>
</dbReference>
<organism evidence="2 3">
    <name type="scientific">Aequorivita ciconiae</name>
    <dbReference type="NCBI Taxonomy" id="2494375"/>
    <lineage>
        <taxon>Bacteria</taxon>
        <taxon>Pseudomonadati</taxon>
        <taxon>Bacteroidota</taxon>
        <taxon>Flavobacteriia</taxon>
        <taxon>Flavobacteriales</taxon>
        <taxon>Flavobacteriaceae</taxon>
        <taxon>Aequorivita</taxon>
    </lineage>
</organism>
<gene>
    <name evidence="2" type="ORF">EI546_10610</name>
</gene>
<reference evidence="2 3" key="1">
    <citation type="submission" date="2019-01" db="EMBL/GenBank/DDBJ databases">
        <title>Complete genome sequencing of Aequorivita sp. H23M31.</title>
        <authorList>
            <person name="Bae J.-W."/>
        </authorList>
    </citation>
    <scope>NUCLEOTIDE SEQUENCE [LARGE SCALE GENOMIC DNA]</scope>
    <source>
        <strain evidence="2 3">H23M31</strain>
    </source>
</reference>
<evidence type="ECO:0000256" key="1">
    <source>
        <dbReference type="SAM" id="SignalP"/>
    </source>
</evidence>
<dbReference type="PROSITE" id="PS51257">
    <property type="entry name" value="PROKAR_LIPOPROTEIN"/>
    <property type="match status" value="1"/>
</dbReference>
<evidence type="ECO:0000313" key="2">
    <source>
        <dbReference type="EMBL" id="QAA82145.1"/>
    </source>
</evidence>
<feature type="chain" id="PRO_5018968089" description="NlpE C-terminal OB domain-containing protein" evidence="1">
    <location>
        <begin position="22"/>
        <end position="134"/>
    </location>
</feature>
<dbReference type="AlphaFoldDB" id="A0A410G4J7"/>
<dbReference type="Proteomes" id="UP000285517">
    <property type="component" value="Chromosome"/>
</dbReference>
<dbReference type="KEGG" id="aev:EI546_10610"/>
<name>A0A410G4J7_9FLAO</name>
<dbReference type="OrthoDB" id="1143948at2"/>
<proteinExistence type="predicted"/>
<keyword evidence="3" id="KW-1185">Reference proteome</keyword>
<evidence type="ECO:0008006" key="4">
    <source>
        <dbReference type="Google" id="ProtNLM"/>
    </source>
</evidence>
<feature type="signal peptide" evidence="1">
    <location>
        <begin position="1"/>
        <end position="21"/>
    </location>
</feature>
<sequence length="134" mass="14996">MKKTLLLFLFTAILISCKDNKAEIEEPDANTPVVDSTLTETYQGEFIYTPDASVFKGRSYVYGVEMNDLAKELGKKVEAVKKSDYDMVPVIVRGEVNKKPEETEGWDEILTITEIINVSDTPTKADVELKANKS</sequence>
<accession>A0A410G4J7</accession>
<protein>
    <recommendedName>
        <fullName evidence="4">NlpE C-terminal OB domain-containing protein</fullName>
    </recommendedName>
</protein>